<evidence type="ECO:0000313" key="2">
    <source>
        <dbReference type="Proteomes" id="UP001368654"/>
    </source>
</evidence>
<protein>
    <submittedName>
        <fullName evidence="1">Phytoene/squalene synthase family protein</fullName>
        <ecNumber evidence="1">2.5.1.-</ecNumber>
    </submittedName>
</protein>
<keyword evidence="2" id="KW-1185">Reference proteome</keyword>
<sequence length="293" mass="31335">MNDSIAAAHDGLELYNHVAESASATVISQYSTSFALACRLLGPRARHHVRNIYALVRVADEVVDGPCAAAGVPSDTIRVILDELEADTLRAVEHGFSANLVVHAFAATARECGIGANLITPFFASMRTDLDVSTHDAASHDDYVYGSAEVVGLMCLQVFTNAGKSHPSPPAPHLVDGARRLGAAFQDVNFLRDLEHDSADLGRDYLGVDARTVSRTAVLDRIDDDLRAAAATIPQLPRDCRRAVTAAHDLFAELSARLRANDGADARVRVPNPVKAALAGRAWLGMPPKEVRS</sequence>
<dbReference type="InterPro" id="IPR008949">
    <property type="entry name" value="Isoprenoid_synthase_dom_sf"/>
</dbReference>
<dbReference type="PANTHER" id="PTHR31480">
    <property type="entry name" value="BIFUNCTIONAL LYCOPENE CYCLASE/PHYTOENE SYNTHASE"/>
    <property type="match status" value="1"/>
</dbReference>
<keyword evidence="1" id="KW-0808">Transferase</keyword>
<dbReference type="GO" id="GO:0016740">
    <property type="term" value="F:transferase activity"/>
    <property type="evidence" value="ECO:0007669"/>
    <property type="project" value="UniProtKB-KW"/>
</dbReference>
<dbReference type="SFLD" id="SFLDS00005">
    <property type="entry name" value="Isoprenoid_Synthase_Type_I"/>
    <property type="match status" value="1"/>
</dbReference>
<dbReference type="SUPFAM" id="SSF48576">
    <property type="entry name" value="Terpenoid synthases"/>
    <property type="match status" value="1"/>
</dbReference>
<dbReference type="Pfam" id="PF00494">
    <property type="entry name" value="SQS_PSY"/>
    <property type="match status" value="1"/>
</dbReference>
<dbReference type="CDD" id="cd00683">
    <property type="entry name" value="Trans_IPPS_HH"/>
    <property type="match status" value="1"/>
</dbReference>
<proteinExistence type="predicted"/>
<dbReference type="Proteomes" id="UP001368654">
    <property type="component" value="Unassembled WGS sequence"/>
</dbReference>
<comment type="caution">
    <text evidence="1">The sequence shown here is derived from an EMBL/GenBank/DDBJ whole genome shotgun (WGS) entry which is preliminary data.</text>
</comment>
<dbReference type="RefSeq" id="WP_337338220.1">
    <property type="nucleotide sequence ID" value="NZ_JBBDGL010000002.1"/>
</dbReference>
<name>A0ABU8LU69_9MICO</name>
<dbReference type="EMBL" id="JBBDGL010000002">
    <property type="protein sequence ID" value="MEJ1155803.1"/>
    <property type="molecule type" value="Genomic_DNA"/>
</dbReference>
<dbReference type="InterPro" id="IPR033904">
    <property type="entry name" value="Trans_IPPS_HH"/>
</dbReference>
<dbReference type="SFLD" id="SFLDG01018">
    <property type="entry name" value="Squalene/Phytoene_Synthase_Lik"/>
    <property type="match status" value="1"/>
</dbReference>
<dbReference type="InterPro" id="IPR002060">
    <property type="entry name" value="Squ/phyt_synthse"/>
</dbReference>
<evidence type="ECO:0000313" key="1">
    <source>
        <dbReference type="EMBL" id="MEJ1155803.1"/>
    </source>
</evidence>
<dbReference type="Gene3D" id="1.10.600.10">
    <property type="entry name" value="Farnesyl Diphosphate Synthase"/>
    <property type="match status" value="1"/>
</dbReference>
<accession>A0ABU8LU69</accession>
<organism evidence="1 2">
    <name type="scientific">Microbacterium marmarense</name>
    <dbReference type="NCBI Taxonomy" id="3122051"/>
    <lineage>
        <taxon>Bacteria</taxon>
        <taxon>Bacillati</taxon>
        <taxon>Actinomycetota</taxon>
        <taxon>Actinomycetes</taxon>
        <taxon>Micrococcales</taxon>
        <taxon>Microbacteriaceae</taxon>
        <taxon>Microbacterium</taxon>
    </lineage>
</organism>
<gene>
    <name evidence="1" type="ORF">WDU96_09390</name>
</gene>
<reference evidence="1 2" key="1">
    <citation type="submission" date="2024-02" db="EMBL/GenBank/DDBJ databases">
        <authorList>
            <person name="Saticioglu I.B."/>
        </authorList>
    </citation>
    <scope>NUCLEOTIDE SEQUENCE [LARGE SCALE GENOMIC DNA]</scope>
    <source>
        <strain evidence="1 2">Mu-86</strain>
    </source>
</reference>
<dbReference type="EC" id="2.5.1.-" evidence="1"/>